<evidence type="ECO:0000313" key="2">
    <source>
        <dbReference type="EMBL" id="MBL0703977.1"/>
    </source>
</evidence>
<feature type="region of interest" description="Disordered" evidence="1">
    <location>
        <begin position="98"/>
        <end position="161"/>
    </location>
</feature>
<feature type="compositionally biased region" description="Low complexity" evidence="1">
    <location>
        <begin position="145"/>
        <end position="155"/>
    </location>
</feature>
<protein>
    <submittedName>
        <fullName evidence="2">Uncharacterized protein</fullName>
    </submittedName>
</protein>
<name>A0ABS1JZA4_9MICC</name>
<comment type="caution">
    <text evidence="2">The sequence shown here is derived from an EMBL/GenBank/DDBJ whole genome shotgun (WGS) entry which is preliminary data.</text>
</comment>
<gene>
    <name evidence="2" type="ORF">JJE72_00470</name>
</gene>
<dbReference type="EMBL" id="JAERRC010000002">
    <property type="protein sequence ID" value="MBL0703977.1"/>
    <property type="molecule type" value="Genomic_DNA"/>
</dbReference>
<sequence>MSHRTLPHDPLGLGTAIEALPEAAHTRPGDLLALYRAAYTALCADLAEALTHRVTPAQLAEYAAAARYQHHHPGTGQHTRAWITANLPPHAARIAAACTSTAAARARQELQGRAPAPGTEHGGTPASARRDRQGREPGPARPRTRACPAAGARGPDSPSPH</sequence>
<dbReference type="RefSeq" id="WP_189695072.1">
    <property type="nucleotide sequence ID" value="NZ_BNCM01000017.1"/>
</dbReference>
<reference evidence="2 3" key="1">
    <citation type="submission" date="2021-01" db="EMBL/GenBank/DDBJ databases">
        <title>Genome public.</title>
        <authorList>
            <person name="Liu C."/>
            <person name="Sun Q."/>
        </authorList>
    </citation>
    <scope>NUCLEOTIDE SEQUENCE [LARGE SCALE GENOMIC DNA]</scope>
    <source>
        <strain evidence="2 3">JC656</strain>
    </source>
</reference>
<evidence type="ECO:0000313" key="3">
    <source>
        <dbReference type="Proteomes" id="UP000639051"/>
    </source>
</evidence>
<organism evidence="2 3">
    <name type="scientific">Sinomonas cellulolyticus</name>
    <dbReference type="NCBI Taxonomy" id="2801916"/>
    <lineage>
        <taxon>Bacteria</taxon>
        <taxon>Bacillati</taxon>
        <taxon>Actinomycetota</taxon>
        <taxon>Actinomycetes</taxon>
        <taxon>Micrococcales</taxon>
        <taxon>Micrococcaceae</taxon>
        <taxon>Sinomonas</taxon>
    </lineage>
</organism>
<accession>A0ABS1JZA4</accession>
<keyword evidence="3" id="KW-1185">Reference proteome</keyword>
<proteinExistence type="predicted"/>
<evidence type="ECO:0000256" key="1">
    <source>
        <dbReference type="SAM" id="MobiDB-lite"/>
    </source>
</evidence>
<dbReference type="Proteomes" id="UP000639051">
    <property type="component" value="Unassembled WGS sequence"/>
</dbReference>